<dbReference type="Pfam" id="PF00230">
    <property type="entry name" value="MIP"/>
    <property type="match status" value="1"/>
</dbReference>
<name>A0ABS3N321_9BACI</name>
<dbReference type="EMBL" id="JAGDEL010000009">
    <property type="protein sequence ID" value="MBO1512628.1"/>
    <property type="molecule type" value="Genomic_DNA"/>
</dbReference>
<evidence type="ECO:0000256" key="7">
    <source>
        <dbReference type="RuleBase" id="RU000477"/>
    </source>
</evidence>
<dbReference type="PANTHER" id="PTHR43829">
    <property type="entry name" value="AQUAPORIN OR AQUAGLYCEROPORIN RELATED"/>
    <property type="match status" value="1"/>
</dbReference>
<feature type="transmembrane region" description="Helical" evidence="8">
    <location>
        <begin position="85"/>
        <end position="105"/>
    </location>
</feature>
<organism evidence="9 10">
    <name type="scientific">Metabacillus bambusae</name>
    <dbReference type="NCBI Taxonomy" id="2795218"/>
    <lineage>
        <taxon>Bacteria</taxon>
        <taxon>Bacillati</taxon>
        <taxon>Bacillota</taxon>
        <taxon>Bacilli</taxon>
        <taxon>Bacillales</taxon>
        <taxon>Bacillaceae</taxon>
        <taxon>Metabacillus</taxon>
    </lineage>
</organism>
<comment type="subcellular location">
    <subcellularLocation>
        <location evidence="1">Membrane</location>
        <topology evidence="1">Multi-pass membrane protein</topology>
    </subcellularLocation>
</comment>
<feature type="transmembrane region" description="Helical" evidence="8">
    <location>
        <begin position="159"/>
        <end position="178"/>
    </location>
</feature>
<evidence type="ECO:0000256" key="2">
    <source>
        <dbReference type="ARBA" id="ARBA00006175"/>
    </source>
</evidence>
<evidence type="ECO:0000256" key="3">
    <source>
        <dbReference type="ARBA" id="ARBA00022448"/>
    </source>
</evidence>
<dbReference type="PANTHER" id="PTHR43829:SF9">
    <property type="entry name" value="AQUAPORIN-9"/>
    <property type="match status" value="1"/>
</dbReference>
<evidence type="ECO:0000313" key="9">
    <source>
        <dbReference type="EMBL" id="MBO1512628.1"/>
    </source>
</evidence>
<dbReference type="Gene3D" id="1.20.1080.10">
    <property type="entry name" value="Glycerol uptake facilitator protein"/>
    <property type="match status" value="1"/>
</dbReference>
<comment type="caution">
    <text evidence="9">The sequence shown here is derived from an EMBL/GenBank/DDBJ whole genome shotgun (WGS) entry which is preliminary data.</text>
</comment>
<dbReference type="NCBIfam" id="TIGR00861">
    <property type="entry name" value="MIP"/>
    <property type="match status" value="1"/>
</dbReference>
<feature type="transmembrane region" description="Helical" evidence="8">
    <location>
        <begin position="242"/>
        <end position="260"/>
    </location>
</feature>
<gene>
    <name evidence="9" type="ORF">I7822_13210</name>
</gene>
<dbReference type="InterPro" id="IPR000425">
    <property type="entry name" value="MIP"/>
</dbReference>
<dbReference type="InterPro" id="IPR023271">
    <property type="entry name" value="Aquaporin-like"/>
</dbReference>
<feature type="transmembrane region" description="Helical" evidence="8">
    <location>
        <begin position="134"/>
        <end position="153"/>
    </location>
</feature>
<evidence type="ECO:0000256" key="8">
    <source>
        <dbReference type="SAM" id="Phobius"/>
    </source>
</evidence>
<evidence type="ECO:0000256" key="6">
    <source>
        <dbReference type="ARBA" id="ARBA00023136"/>
    </source>
</evidence>
<reference evidence="9 10" key="1">
    <citation type="submission" date="2021-03" db="EMBL/GenBank/DDBJ databases">
        <title>Whole genome sequence of Metabacillus bambusae BG109.</title>
        <authorList>
            <person name="Jeong J.W."/>
        </authorList>
    </citation>
    <scope>NUCLEOTIDE SEQUENCE [LARGE SCALE GENOMIC DNA]</scope>
    <source>
        <strain evidence="9 10">BG109</strain>
    </source>
</reference>
<dbReference type="PRINTS" id="PR00783">
    <property type="entry name" value="MINTRINSICP"/>
</dbReference>
<evidence type="ECO:0000256" key="5">
    <source>
        <dbReference type="ARBA" id="ARBA00022989"/>
    </source>
</evidence>
<evidence type="ECO:0000313" key="10">
    <source>
        <dbReference type="Proteomes" id="UP000663981"/>
    </source>
</evidence>
<accession>A0ABS3N321</accession>
<keyword evidence="3 7" id="KW-0813">Transport</keyword>
<comment type="similarity">
    <text evidence="2 7">Belongs to the MIP/aquaporin (TC 1.A.8) family.</text>
</comment>
<dbReference type="SUPFAM" id="SSF81338">
    <property type="entry name" value="Aquaporin-like"/>
    <property type="match status" value="1"/>
</dbReference>
<sequence length="274" mass="29186">MIAFWGEVVGTAILIFLGGSVCAGATLKKSFAYDAGWLAIQFAWGLAVTLAIFTVAKYSGAHLNPVITLVFAFSGNFPWGQVIGYIIAQILGTMIGAAAVYLHYLPHWEETKDQKAILGVFATSPAIQHTFANILSEILATFILVLGVLSIGANKFTDGLYPLAVGVLIITLGISLGGSTGAAMNPARDLGPRIIHSLLPIPGKGDSQWRYAWIPVIGPTLGGCLGGFFYNGGFHGKMISQLFITLALTTLVLFLSYRLGIKKQKQKLLKAEVA</sequence>
<proteinExistence type="inferred from homology"/>
<feature type="transmembrane region" description="Helical" evidence="8">
    <location>
        <begin position="34"/>
        <end position="56"/>
    </location>
</feature>
<dbReference type="InterPro" id="IPR050363">
    <property type="entry name" value="MIP/Aquaporin"/>
</dbReference>
<feature type="transmembrane region" description="Helical" evidence="8">
    <location>
        <begin position="211"/>
        <end position="230"/>
    </location>
</feature>
<keyword evidence="10" id="KW-1185">Reference proteome</keyword>
<evidence type="ECO:0000256" key="1">
    <source>
        <dbReference type="ARBA" id="ARBA00004141"/>
    </source>
</evidence>
<keyword evidence="6 8" id="KW-0472">Membrane</keyword>
<protein>
    <submittedName>
        <fullName evidence="9">Aquaporin family protein</fullName>
    </submittedName>
</protein>
<dbReference type="RefSeq" id="WP_207978852.1">
    <property type="nucleotide sequence ID" value="NZ_JAGDEL010000009.1"/>
</dbReference>
<keyword evidence="5 8" id="KW-1133">Transmembrane helix</keyword>
<keyword evidence="4 7" id="KW-0812">Transmembrane</keyword>
<evidence type="ECO:0000256" key="4">
    <source>
        <dbReference type="ARBA" id="ARBA00022692"/>
    </source>
</evidence>
<dbReference type="Proteomes" id="UP000663981">
    <property type="component" value="Unassembled WGS sequence"/>
</dbReference>